<dbReference type="Pfam" id="PF05721">
    <property type="entry name" value="PhyH"/>
    <property type="match status" value="1"/>
</dbReference>
<evidence type="ECO:0008006" key="3">
    <source>
        <dbReference type="Google" id="ProtNLM"/>
    </source>
</evidence>
<dbReference type="Gene3D" id="2.60.120.620">
    <property type="entry name" value="q2cbj1_9rhob like domain"/>
    <property type="match status" value="1"/>
</dbReference>
<comment type="caution">
    <text evidence="1">The sequence shown here is derived from an EMBL/GenBank/DDBJ whole genome shotgun (WGS) entry which is preliminary data.</text>
</comment>
<protein>
    <recommendedName>
        <fullName evidence="3">Phytanoyl-CoA dioxygenase</fullName>
    </recommendedName>
</protein>
<reference evidence="1" key="1">
    <citation type="journal article" date="2020" name="Stud. Mycol.">
        <title>101 Dothideomycetes genomes: a test case for predicting lifestyles and emergence of pathogens.</title>
        <authorList>
            <person name="Haridas S."/>
            <person name="Albert R."/>
            <person name="Binder M."/>
            <person name="Bloem J."/>
            <person name="Labutti K."/>
            <person name="Salamov A."/>
            <person name="Andreopoulos B."/>
            <person name="Baker S."/>
            <person name="Barry K."/>
            <person name="Bills G."/>
            <person name="Bluhm B."/>
            <person name="Cannon C."/>
            <person name="Castanera R."/>
            <person name="Culley D."/>
            <person name="Daum C."/>
            <person name="Ezra D."/>
            <person name="Gonzalez J."/>
            <person name="Henrissat B."/>
            <person name="Kuo A."/>
            <person name="Liang C."/>
            <person name="Lipzen A."/>
            <person name="Lutzoni F."/>
            <person name="Magnuson J."/>
            <person name="Mondo S."/>
            <person name="Nolan M."/>
            <person name="Ohm R."/>
            <person name="Pangilinan J."/>
            <person name="Park H.-J."/>
            <person name="Ramirez L."/>
            <person name="Alfaro M."/>
            <person name="Sun H."/>
            <person name="Tritt A."/>
            <person name="Yoshinaga Y."/>
            <person name="Zwiers L.-H."/>
            <person name="Turgeon B."/>
            <person name="Goodwin S."/>
            <person name="Spatafora J."/>
            <person name="Crous P."/>
            <person name="Grigoriev I."/>
        </authorList>
    </citation>
    <scope>NUCLEOTIDE SEQUENCE</scope>
    <source>
        <strain evidence="1">CBS 260.36</strain>
    </source>
</reference>
<evidence type="ECO:0000313" key="2">
    <source>
        <dbReference type="Proteomes" id="UP000799439"/>
    </source>
</evidence>
<proteinExistence type="predicted"/>
<name>A0A9P4MIL8_9PEZI</name>
<sequence length="295" mass="32653">MTSSKYASEVVSVDLPRVLVEDGSLADHQIGLLEPEGAEISTEEIRQRLRDNGFVFLKGLLPREDVLRARDQFFGGSKSPAASPKRFGLTRRISDALNTKTLRDSMDLDAGSDLGNKEVFYSQRVKRNLMEELFRQDSKTVVATRDLLSDSLARNSAPNNKALGVHQFRKIFLKDGDDMDTTAWCPMGDIKLHGGGLIFLENGHTVNVDLKKGFASKAQRVGMTDEQIDSAYEQVVKKGGFLVDEPARMARDCQRRWLIANYEAGDVVLFSSSAIHATTINQIPDAAIRFGSGNE</sequence>
<dbReference type="Proteomes" id="UP000799439">
    <property type="component" value="Unassembled WGS sequence"/>
</dbReference>
<dbReference type="OrthoDB" id="2328924at2759"/>
<dbReference type="AlphaFoldDB" id="A0A9P4MIL8"/>
<dbReference type="PANTHER" id="PTHR40128">
    <property type="entry name" value="EXPRESSED PROTEIN"/>
    <property type="match status" value="1"/>
</dbReference>
<keyword evidence="2" id="KW-1185">Reference proteome</keyword>
<organism evidence="1 2">
    <name type="scientific">Myriangium duriaei CBS 260.36</name>
    <dbReference type="NCBI Taxonomy" id="1168546"/>
    <lineage>
        <taxon>Eukaryota</taxon>
        <taxon>Fungi</taxon>
        <taxon>Dikarya</taxon>
        <taxon>Ascomycota</taxon>
        <taxon>Pezizomycotina</taxon>
        <taxon>Dothideomycetes</taxon>
        <taxon>Dothideomycetidae</taxon>
        <taxon>Myriangiales</taxon>
        <taxon>Myriangiaceae</taxon>
        <taxon>Myriangium</taxon>
    </lineage>
</organism>
<dbReference type="SUPFAM" id="SSF51197">
    <property type="entry name" value="Clavaminate synthase-like"/>
    <property type="match status" value="1"/>
</dbReference>
<evidence type="ECO:0000313" key="1">
    <source>
        <dbReference type="EMBL" id="KAF2154422.1"/>
    </source>
</evidence>
<accession>A0A9P4MIL8</accession>
<gene>
    <name evidence="1" type="ORF">K461DRAFT_312322</name>
</gene>
<dbReference type="InterPro" id="IPR008775">
    <property type="entry name" value="Phytyl_CoA_dOase-like"/>
</dbReference>
<dbReference type="PANTHER" id="PTHR40128:SF1">
    <property type="entry name" value="PHYTANOYL-COA HYDROXYLASE"/>
    <property type="match status" value="1"/>
</dbReference>
<dbReference type="EMBL" id="ML996084">
    <property type="protein sequence ID" value="KAF2154422.1"/>
    <property type="molecule type" value="Genomic_DNA"/>
</dbReference>